<reference evidence="2" key="1">
    <citation type="submission" date="2022-03" db="EMBL/GenBank/DDBJ databases">
        <authorList>
            <person name="Sayadi A."/>
        </authorList>
    </citation>
    <scope>NUCLEOTIDE SEQUENCE</scope>
</reference>
<keyword evidence="3" id="KW-1185">Reference proteome</keyword>
<keyword evidence="1" id="KW-0812">Transmembrane</keyword>
<name>A0A9P0JNJ0_ACAOB</name>
<proteinExistence type="predicted"/>
<dbReference type="Proteomes" id="UP001152888">
    <property type="component" value="Unassembled WGS sequence"/>
</dbReference>
<comment type="caution">
    <text evidence="2">The sequence shown here is derived from an EMBL/GenBank/DDBJ whole genome shotgun (WGS) entry which is preliminary data.</text>
</comment>
<evidence type="ECO:0000313" key="3">
    <source>
        <dbReference type="Proteomes" id="UP001152888"/>
    </source>
</evidence>
<organism evidence="2 3">
    <name type="scientific">Acanthoscelides obtectus</name>
    <name type="common">Bean weevil</name>
    <name type="synonym">Bruchus obtectus</name>
    <dbReference type="NCBI Taxonomy" id="200917"/>
    <lineage>
        <taxon>Eukaryota</taxon>
        <taxon>Metazoa</taxon>
        <taxon>Ecdysozoa</taxon>
        <taxon>Arthropoda</taxon>
        <taxon>Hexapoda</taxon>
        <taxon>Insecta</taxon>
        <taxon>Pterygota</taxon>
        <taxon>Neoptera</taxon>
        <taxon>Endopterygota</taxon>
        <taxon>Coleoptera</taxon>
        <taxon>Polyphaga</taxon>
        <taxon>Cucujiformia</taxon>
        <taxon>Chrysomeloidea</taxon>
        <taxon>Chrysomelidae</taxon>
        <taxon>Bruchinae</taxon>
        <taxon>Bruchini</taxon>
        <taxon>Acanthoscelides</taxon>
    </lineage>
</organism>
<dbReference type="EMBL" id="CAKOFQ010006668">
    <property type="protein sequence ID" value="CAH1956902.1"/>
    <property type="molecule type" value="Genomic_DNA"/>
</dbReference>
<evidence type="ECO:0000256" key="1">
    <source>
        <dbReference type="SAM" id="Phobius"/>
    </source>
</evidence>
<sequence>MWNSLYNNVKMEKRASDGRCVCLCGCVSMWLTVLGLVGVASRLLLSAALLPLSGAPLPSER</sequence>
<gene>
    <name evidence="2" type="ORF">ACAOBT_LOCUS1789</name>
</gene>
<accession>A0A9P0JNJ0</accession>
<keyword evidence="1" id="KW-1133">Transmembrane helix</keyword>
<feature type="transmembrane region" description="Helical" evidence="1">
    <location>
        <begin position="20"/>
        <end position="45"/>
    </location>
</feature>
<dbReference type="AlphaFoldDB" id="A0A9P0JNJ0"/>
<protein>
    <submittedName>
        <fullName evidence="2">Uncharacterized protein</fullName>
    </submittedName>
</protein>
<keyword evidence="1" id="KW-0472">Membrane</keyword>
<evidence type="ECO:0000313" key="2">
    <source>
        <dbReference type="EMBL" id="CAH1956902.1"/>
    </source>
</evidence>